<sequence length="492" mass="55538">MVNCLKGSCLAVVQQLTFIRRVYHIAFLSPTSVCTQMEQRSRATSKRGPMKWEACKYCGAYLSILWGSPNGPSPLLTIPPSPQLRPPTPPTHVVALSHHINRHQFNICNMFRAAHIGVMAGTVFGLALQVHCRALWQLPSQTSVPLKVTLADRAHYNSRFSSESAIKSSVHTSLDANSVDINKAQYRVRQLLDSLSDLNSTTANHIQRIDESFLCLMFRTISFFGLACWAPDVLSQDPNSMYNLLHEHIALVTFEQVAAGFGYSHLGIDLSLICNFTLMRKLYCNFVYSYMHGIAKSENDEVAEGDSGSQLTYHINIKDGRSTKVKSFFRMLDSQPKRRNCRAEHTREDPLTPLESELFALPKFTPIDWFDPGYWNTTLTVHECLDYIEHGVHIGLPLAEDCQTWEQCSLWKNLLVEEFMETYGNAVLALYKMPTAEEVEQLRQWGEELEELDLEAQLGDEGSGDEGSGGYEYNSMLMDMSATIVLYSKPNK</sequence>
<protein>
    <submittedName>
        <fullName evidence="1">Predicted protein</fullName>
    </submittedName>
</protein>
<dbReference type="AlphaFoldDB" id="B0DRY0"/>
<dbReference type="GeneID" id="6082273"/>
<dbReference type="RefSeq" id="XP_001886737.1">
    <property type="nucleotide sequence ID" value="XM_001886702.1"/>
</dbReference>
<gene>
    <name evidence="1" type="ORF">LACBIDRAFT_332204</name>
</gene>
<name>B0DRY0_LACBS</name>
<dbReference type="HOGENOM" id="CLU_043303_0_0_1"/>
<dbReference type="InParanoid" id="B0DRY0"/>
<evidence type="ECO:0000313" key="1">
    <source>
        <dbReference type="EMBL" id="EDR02693.1"/>
    </source>
</evidence>
<dbReference type="KEGG" id="lbc:LACBIDRAFT_332204"/>
<dbReference type="Proteomes" id="UP000001194">
    <property type="component" value="Unassembled WGS sequence"/>
</dbReference>
<evidence type="ECO:0000313" key="2">
    <source>
        <dbReference type="Proteomes" id="UP000001194"/>
    </source>
</evidence>
<reference evidence="1 2" key="1">
    <citation type="journal article" date="2008" name="Nature">
        <title>The genome of Laccaria bicolor provides insights into mycorrhizal symbiosis.</title>
        <authorList>
            <person name="Martin F."/>
            <person name="Aerts A."/>
            <person name="Ahren D."/>
            <person name="Brun A."/>
            <person name="Danchin E.G.J."/>
            <person name="Duchaussoy F."/>
            <person name="Gibon J."/>
            <person name="Kohler A."/>
            <person name="Lindquist E."/>
            <person name="Pereda V."/>
            <person name="Salamov A."/>
            <person name="Shapiro H.J."/>
            <person name="Wuyts J."/>
            <person name="Blaudez D."/>
            <person name="Buee M."/>
            <person name="Brokstein P."/>
            <person name="Canbaeck B."/>
            <person name="Cohen D."/>
            <person name="Courty P.E."/>
            <person name="Coutinho P.M."/>
            <person name="Delaruelle C."/>
            <person name="Detter J.C."/>
            <person name="Deveau A."/>
            <person name="DiFazio S."/>
            <person name="Duplessis S."/>
            <person name="Fraissinet-Tachet L."/>
            <person name="Lucic E."/>
            <person name="Frey-Klett P."/>
            <person name="Fourrey C."/>
            <person name="Feussner I."/>
            <person name="Gay G."/>
            <person name="Grimwood J."/>
            <person name="Hoegger P.J."/>
            <person name="Jain P."/>
            <person name="Kilaru S."/>
            <person name="Labbe J."/>
            <person name="Lin Y.C."/>
            <person name="Legue V."/>
            <person name="Le Tacon F."/>
            <person name="Marmeisse R."/>
            <person name="Melayah D."/>
            <person name="Montanini B."/>
            <person name="Muratet M."/>
            <person name="Nehls U."/>
            <person name="Niculita-Hirzel H."/>
            <person name="Oudot-Le Secq M.P."/>
            <person name="Peter M."/>
            <person name="Quesneville H."/>
            <person name="Rajashekar B."/>
            <person name="Reich M."/>
            <person name="Rouhier N."/>
            <person name="Schmutz J."/>
            <person name="Yin T."/>
            <person name="Chalot M."/>
            <person name="Henrissat B."/>
            <person name="Kuees U."/>
            <person name="Lucas S."/>
            <person name="Van de Peer Y."/>
            <person name="Podila G.K."/>
            <person name="Polle A."/>
            <person name="Pukkila P.J."/>
            <person name="Richardson P.M."/>
            <person name="Rouze P."/>
            <person name="Sanders I.R."/>
            <person name="Stajich J.E."/>
            <person name="Tunlid A."/>
            <person name="Tuskan G."/>
            <person name="Grigoriev I.V."/>
        </authorList>
    </citation>
    <scope>NUCLEOTIDE SEQUENCE [LARGE SCALE GENOMIC DNA]</scope>
    <source>
        <strain evidence="2">S238N-H82 / ATCC MYA-4686</strain>
    </source>
</reference>
<organism evidence="2">
    <name type="scientific">Laccaria bicolor (strain S238N-H82 / ATCC MYA-4686)</name>
    <name type="common">Bicoloured deceiver</name>
    <name type="synonym">Laccaria laccata var. bicolor</name>
    <dbReference type="NCBI Taxonomy" id="486041"/>
    <lineage>
        <taxon>Eukaryota</taxon>
        <taxon>Fungi</taxon>
        <taxon>Dikarya</taxon>
        <taxon>Basidiomycota</taxon>
        <taxon>Agaricomycotina</taxon>
        <taxon>Agaricomycetes</taxon>
        <taxon>Agaricomycetidae</taxon>
        <taxon>Agaricales</taxon>
        <taxon>Agaricineae</taxon>
        <taxon>Hydnangiaceae</taxon>
        <taxon>Laccaria</taxon>
    </lineage>
</organism>
<proteinExistence type="predicted"/>
<dbReference type="OrthoDB" id="3056461at2759"/>
<keyword evidence="2" id="KW-1185">Reference proteome</keyword>
<accession>B0DRY0</accession>
<dbReference type="EMBL" id="DS547129">
    <property type="protein sequence ID" value="EDR02693.1"/>
    <property type="molecule type" value="Genomic_DNA"/>
</dbReference>